<organism evidence="11 12">
    <name type="scientific">Pontibacter saemangeumensis</name>
    <dbReference type="NCBI Taxonomy" id="1084525"/>
    <lineage>
        <taxon>Bacteria</taxon>
        <taxon>Pseudomonadati</taxon>
        <taxon>Bacteroidota</taxon>
        <taxon>Cytophagia</taxon>
        <taxon>Cytophagales</taxon>
        <taxon>Hymenobacteraceae</taxon>
        <taxon>Pontibacter</taxon>
    </lineage>
</organism>
<feature type="transmembrane region" description="Helical" evidence="9">
    <location>
        <begin position="275"/>
        <end position="298"/>
    </location>
</feature>
<keyword evidence="2" id="KW-1003">Cell membrane</keyword>
<accession>A0ABP8LJY8</accession>
<dbReference type="Gene3D" id="1.10.3210.10">
    <property type="entry name" value="Hypothetical protein af1432"/>
    <property type="match status" value="1"/>
</dbReference>
<dbReference type="Proteomes" id="UP001500552">
    <property type="component" value="Unassembled WGS sequence"/>
</dbReference>
<dbReference type="Pfam" id="PF18967">
    <property type="entry name" value="PycTM"/>
    <property type="match status" value="1"/>
</dbReference>
<keyword evidence="3 9" id="KW-0812">Transmembrane</keyword>
<evidence type="ECO:0000256" key="2">
    <source>
        <dbReference type="ARBA" id="ARBA00022475"/>
    </source>
</evidence>
<evidence type="ECO:0000259" key="10">
    <source>
        <dbReference type="Pfam" id="PF18967"/>
    </source>
</evidence>
<name>A0ABP8LJY8_9BACT</name>
<feature type="domain" description="Pycsar effector protein" evidence="10">
    <location>
        <begin position="238"/>
        <end position="385"/>
    </location>
</feature>
<dbReference type="EMBL" id="BAABHC010000009">
    <property type="protein sequence ID" value="GAA4431157.1"/>
    <property type="molecule type" value="Genomic_DNA"/>
</dbReference>
<evidence type="ECO:0000256" key="5">
    <source>
        <dbReference type="ARBA" id="ARBA00022989"/>
    </source>
</evidence>
<dbReference type="SUPFAM" id="SSF109604">
    <property type="entry name" value="HD-domain/PDEase-like"/>
    <property type="match status" value="1"/>
</dbReference>
<sequence length="395" mass="44645">MITETDIIEKAHAFVAQQFSAAETSSFYGLSHTKALVARAEEIGSACALPEEEMRVVLLAAWLHDLSYLPAEASADLNPLLPLADFLHLNGLPAEEVEKVQRCVAASHYPQHPQDTMEEVFCDAVASFVASPDYLVQVEKQESTDSGKKSDAYEWLDNQRALLKKHHYFTKYAKRAFSDGKEANLKLLKKKRKELSKDNEELEALWEENKNLRKTLQKEKGQKTGKGIETMFRTTMASHLQLSVMADSKANLMISINAIIASIMISSFVRKFDEVPHLIVPSILLTLVCVFTIIFAVLSTRPNIKKKSVSEDKLDYLFFGDFVQLTPETYKKGIRNIMYDNDQLYNSMIDNIYIQGKVLAKKYHLLKISYTIFMVGFAVVLLSYAIAWLFLAPAP</sequence>
<keyword evidence="8" id="KW-0175">Coiled coil</keyword>
<feature type="transmembrane region" description="Helical" evidence="9">
    <location>
        <begin position="370"/>
        <end position="391"/>
    </location>
</feature>
<feature type="coiled-coil region" evidence="8">
    <location>
        <begin position="178"/>
        <end position="219"/>
    </location>
</feature>
<evidence type="ECO:0000256" key="9">
    <source>
        <dbReference type="SAM" id="Phobius"/>
    </source>
</evidence>
<keyword evidence="12" id="KW-1185">Reference proteome</keyword>
<evidence type="ECO:0000256" key="3">
    <source>
        <dbReference type="ARBA" id="ARBA00022692"/>
    </source>
</evidence>
<comment type="subcellular location">
    <subcellularLocation>
        <location evidence="1">Cell membrane</location>
    </subcellularLocation>
</comment>
<evidence type="ECO:0000256" key="1">
    <source>
        <dbReference type="ARBA" id="ARBA00004236"/>
    </source>
</evidence>
<evidence type="ECO:0000256" key="8">
    <source>
        <dbReference type="SAM" id="Coils"/>
    </source>
</evidence>
<gene>
    <name evidence="11" type="ORF">GCM10023188_18460</name>
</gene>
<keyword evidence="4" id="KW-0547">Nucleotide-binding</keyword>
<evidence type="ECO:0000313" key="12">
    <source>
        <dbReference type="Proteomes" id="UP001500552"/>
    </source>
</evidence>
<proteinExistence type="predicted"/>
<evidence type="ECO:0000256" key="6">
    <source>
        <dbReference type="ARBA" id="ARBA00023118"/>
    </source>
</evidence>
<dbReference type="RefSeq" id="WP_345158506.1">
    <property type="nucleotide sequence ID" value="NZ_BAABHC010000009.1"/>
</dbReference>
<evidence type="ECO:0000256" key="4">
    <source>
        <dbReference type="ARBA" id="ARBA00022741"/>
    </source>
</evidence>
<evidence type="ECO:0000313" key="11">
    <source>
        <dbReference type="EMBL" id="GAA4431157.1"/>
    </source>
</evidence>
<keyword evidence="7 9" id="KW-0472">Membrane</keyword>
<comment type="caution">
    <text evidence="11">The sequence shown here is derived from an EMBL/GenBank/DDBJ whole genome shotgun (WGS) entry which is preliminary data.</text>
</comment>
<dbReference type="InterPro" id="IPR043760">
    <property type="entry name" value="PycTM_dom"/>
</dbReference>
<evidence type="ECO:0000256" key="7">
    <source>
        <dbReference type="ARBA" id="ARBA00023136"/>
    </source>
</evidence>
<feature type="transmembrane region" description="Helical" evidence="9">
    <location>
        <begin position="250"/>
        <end position="269"/>
    </location>
</feature>
<protein>
    <recommendedName>
        <fullName evidence="10">Pycsar effector protein domain-containing protein</fullName>
    </recommendedName>
</protein>
<keyword evidence="5 9" id="KW-1133">Transmembrane helix</keyword>
<reference evidence="12" key="1">
    <citation type="journal article" date="2019" name="Int. J. Syst. Evol. Microbiol.">
        <title>The Global Catalogue of Microorganisms (GCM) 10K type strain sequencing project: providing services to taxonomists for standard genome sequencing and annotation.</title>
        <authorList>
            <consortium name="The Broad Institute Genomics Platform"/>
            <consortium name="The Broad Institute Genome Sequencing Center for Infectious Disease"/>
            <person name="Wu L."/>
            <person name="Ma J."/>
        </authorList>
    </citation>
    <scope>NUCLEOTIDE SEQUENCE [LARGE SCALE GENOMIC DNA]</scope>
    <source>
        <strain evidence="12">JCM 17926</strain>
    </source>
</reference>
<keyword evidence="6" id="KW-0051">Antiviral defense</keyword>